<comment type="caution">
    <text evidence="1">The sequence shown here is derived from an EMBL/GenBank/DDBJ whole genome shotgun (WGS) entry which is preliminary data.</text>
</comment>
<reference evidence="2" key="1">
    <citation type="journal article" date="2019" name="Int. J. Syst. Evol. Microbiol.">
        <title>The Global Catalogue of Microorganisms (GCM) 10K type strain sequencing project: providing services to taxonomists for standard genome sequencing and annotation.</title>
        <authorList>
            <consortium name="The Broad Institute Genomics Platform"/>
            <consortium name="The Broad Institute Genome Sequencing Center for Infectious Disease"/>
            <person name="Wu L."/>
            <person name="Ma J."/>
        </authorList>
    </citation>
    <scope>NUCLEOTIDE SEQUENCE [LARGE SCALE GENOMIC DNA]</scope>
    <source>
        <strain evidence="2">JCM 4594</strain>
    </source>
</reference>
<proteinExistence type="predicted"/>
<keyword evidence="2" id="KW-1185">Reference proteome</keyword>
<name>A0ABQ3A4E4_9ACTN</name>
<accession>A0ABQ3A4E4</accession>
<dbReference type="RefSeq" id="WP_373300158.1">
    <property type="nucleotide sequence ID" value="NZ_BMUU01000004.1"/>
</dbReference>
<gene>
    <name evidence="1" type="ORF">GCM10010326_26730</name>
</gene>
<protein>
    <submittedName>
        <fullName evidence="1">Uncharacterized protein</fullName>
    </submittedName>
</protein>
<dbReference type="EMBL" id="BMUU01000004">
    <property type="protein sequence ID" value="GGY31605.1"/>
    <property type="molecule type" value="Genomic_DNA"/>
</dbReference>
<dbReference type="Proteomes" id="UP000600946">
    <property type="component" value="Unassembled WGS sequence"/>
</dbReference>
<organism evidence="1 2">
    <name type="scientific">Streptomyces xanthochromogenes</name>
    <dbReference type="NCBI Taxonomy" id="67384"/>
    <lineage>
        <taxon>Bacteria</taxon>
        <taxon>Bacillati</taxon>
        <taxon>Actinomycetota</taxon>
        <taxon>Actinomycetes</taxon>
        <taxon>Kitasatosporales</taxon>
        <taxon>Streptomycetaceae</taxon>
        <taxon>Streptomyces</taxon>
    </lineage>
</organism>
<dbReference type="GeneID" id="96290645"/>
<evidence type="ECO:0000313" key="1">
    <source>
        <dbReference type="EMBL" id="GGY31605.1"/>
    </source>
</evidence>
<sequence length="376" mass="40845">MNRAMPTGEVTYRALFCDLRTDRVIDALPLTEVEFDDFIGKPGQLRATVPLPDAALAARAHEALRPGRTAVWLERGADIWWGGILWTCTPAGDERGRLDVQIQAGTFDSYLDHRVLSGDLSFPAPGTDQFEIVRALVRHVQEQPGGDIGIVLDDELSGVLGSHAYARTDLARVREIIDALAVLQYGFEWRIQCYRDSETGARIKKLQLGHPRISTGSVPIVLDRPGPVITYSLPTDSTVQANVWLARGETANNNSAAASLPQMSIPAVAAEDLDAGWPRLEGSSDHSGVSDQGVLDGLARAELARARCPQVIPEVTIRVDGRITPALIGASVLLRIRDGWHQGGTDRRYRVVGLTVTPPGRGKGETAKLYLEPEDA</sequence>
<evidence type="ECO:0000313" key="2">
    <source>
        <dbReference type="Proteomes" id="UP000600946"/>
    </source>
</evidence>